<evidence type="ECO:0000259" key="8">
    <source>
        <dbReference type="Pfam" id="PF13861"/>
    </source>
</evidence>
<feature type="compositionally biased region" description="Low complexity" evidence="6">
    <location>
        <begin position="10"/>
        <end position="25"/>
    </location>
</feature>
<feature type="domain" description="FlgD/Vpr Ig-like" evidence="7">
    <location>
        <begin position="102"/>
        <end position="176"/>
    </location>
</feature>
<dbReference type="InterPro" id="IPR025963">
    <property type="entry name" value="FLgD_Tudor"/>
</dbReference>
<sequence>MAVNSISSNTGVTAQTSASSATGSVDDAQSNFMKLLVAQMQNQDPMNPMDNAQMTSQMAQLNMVSGINQLNSTLSSALSGFQATQAMQASSLIGREVLVPSSTLQLSEGQAKMGADLAQSADSLKLTVLDGAGQALHSIDLGPQSAGLVQLDWDGATDAGAAAADGRYSFKLEALRNGQSVTATALSAVQVGGVSLNNNSVRLSLPGMGDVALADVRQVR</sequence>
<accession>A0A2S9KDF0</accession>
<keyword evidence="9" id="KW-0969">Cilium</keyword>
<dbReference type="EMBL" id="PVLR01000030">
    <property type="protein sequence ID" value="PRD68436.1"/>
    <property type="molecule type" value="Genomic_DNA"/>
</dbReference>
<dbReference type="Gene3D" id="2.30.30.910">
    <property type="match status" value="1"/>
</dbReference>
<evidence type="ECO:0000259" key="7">
    <source>
        <dbReference type="Pfam" id="PF13860"/>
    </source>
</evidence>
<dbReference type="InterPro" id="IPR005648">
    <property type="entry name" value="FlgD"/>
</dbReference>
<dbReference type="Pfam" id="PF13861">
    <property type="entry name" value="FLgD_tudor"/>
    <property type="match status" value="1"/>
</dbReference>
<evidence type="ECO:0000256" key="3">
    <source>
        <dbReference type="ARBA" id="ARBA00022795"/>
    </source>
</evidence>
<evidence type="ECO:0000256" key="2">
    <source>
        <dbReference type="ARBA" id="ARBA00016013"/>
    </source>
</evidence>
<dbReference type="Pfam" id="PF03963">
    <property type="entry name" value="FlgD"/>
    <property type="match status" value="1"/>
</dbReference>
<name>A0A2S9KDF0_9BURK</name>
<feature type="domain" description="FlgD Tudor-like" evidence="8">
    <location>
        <begin position="85"/>
        <end position="217"/>
    </location>
</feature>
<comment type="similarity">
    <text evidence="1 5">Belongs to the FlgD family.</text>
</comment>
<dbReference type="Pfam" id="PF13860">
    <property type="entry name" value="FlgD_ig"/>
    <property type="match status" value="1"/>
</dbReference>
<feature type="region of interest" description="Disordered" evidence="6">
    <location>
        <begin position="1"/>
        <end position="25"/>
    </location>
</feature>
<keyword evidence="9" id="KW-0282">Flagellum</keyword>
<keyword evidence="10" id="KW-1185">Reference proteome</keyword>
<keyword evidence="3 5" id="KW-1005">Bacterial flagellum biogenesis</keyword>
<dbReference type="InterPro" id="IPR025965">
    <property type="entry name" value="FlgD/Vpr_Ig-like"/>
</dbReference>
<protein>
    <recommendedName>
        <fullName evidence="2 5">Basal-body rod modification protein FlgD</fullName>
    </recommendedName>
</protein>
<comment type="caution">
    <text evidence="9">The sequence shown here is derived from an EMBL/GenBank/DDBJ whole genome shotgun (WGS) entry which is preliminary data.</text>
</comment>
<keyword evidence="9" id="KW-0966">Cell projection</keyword>
<evidence type="ECO:0000313" key="9">
    <source>
        <dbReference type="EMBL" id="PRD68436.1"/>
    </source>
</evidence>
<dbReference type="AlphaFoldDB" id="A0A2S9KDF0"/>
<dbReference type="OrthoDB" id="9785233at2"/>
<dbReference type="RefSeq" id="WP_105730004.1">
    <property type="nucleotide sequence ID" value="NZ_PVLR01000030.1"/>
</dbReference>
<evidence type="ECO:0000256" key="1">
    <source>
        <dbReference type="ARBA" id="ARBA00010577"/>
    </source>
</evidence>
<organism evidence="9 10">
    <name type="scientific">Malikia spinosa</name>
    <dbReference type="NCBI Taxonomy" id="86180"/>
    <lineage>
        <taxon>Bacteria</taxon>
        <taxon>Pseudomonadati</taxon>
        <taxon>Pseudomonadota</taxon>
        <taxon>Betaproteobacteria</taxon>
        <taxon>Burkholderiales</taxon>
        <taxon>Comamonadaceae</taxon>
        <taxon>Malikia</taxon>
    </lineage>
</organism>
<evidence type="ECO:0000256" key="6">
    <source>
        <dbReference type="SAM" id="MobiDB-lite"/>
    </source>
</evidence>
<evidence type="ECO:0000256" key="4">
    <source>
        <dbReference type="ARBA" id="ARBA00024746"/>
    </source>
</evidence>
<evidence type="ECO:0000313" key="10">
    <source>
        <dbReference type="Proteomes" id="UP000238326"/>
    </source>
</evidence>
<dbReference type="Gene3D" id="2.60.40.4070">
    <property type="match status" value="1"/>
</dbReference>
<comment type="function">
    <text evidence="4 5">Required for flagellar hook formation. May act as a scaffolding protein.</text>
</comment>
<reference evidence="9 10" key="1">
    <citation type="submission" date="2018-03" db="EMBL/GenBank/DDBJ databases">
        <title>Comparative genomics illustrates the genes involved in a hyperalkaliphilic mechanisms of Serpentinomonas isolated from highly-alkaline calcium-rich serpentinized springs.</title>
        <authorList>
            <person name="Suzuki S."/>
            <person name="Ishii S."/>
            <person name="Walworth N."/>
            <person name="Bird L."/>
            <person name="Kuenen J.G."/>
            <person name="Nealson K.H."/>
        </authorList>
    </citation>
    <scope>NUCLEOTIDE SEQUENCE [LARGE SCALE GENOMIC DNA]</scope>
    <source>
        <strain evidence="9 10">83</strain>
    </source>
</reference>
<dbReference type="GO" id="GO:0044781">
    <property type="term" value="P:bacterial-type flagellum organization"/>
    <property type="evidence" value="ECO:0007669"/>
    <property type="project" value="UniProtKB-UniRule"/>
</dbReference>
<proteinExistence type="inferred from homology"/>
<gene>
    <name evidence="9" type="ORF">C6P61_11130</name>
</gene>
<dbReference type="Proteomes" id="UP000238326">
    <property type="component" value="Unassembled WGS sequence"/>
</dbReference>
<evidence type="ECO:0000256" key="5">
    <source>
        <dbReference type="RuleBase" id="RU362076"/>
    </source>
</evidence>